<evidence type="ECO:0000313" key="2">
    <source>
        <dbReference type="Proteomes" id="UP001177080"/>
    </source>
</evidence>
<dbReference type="Pfam" id="PF06169">
    <property type="entry name" value="DUF982"/>
    <property type="match status" value="1"/>
</dbReference>
<protein>
    <submittedName>
        <fullName evidence="1">DUF982 domain-containing protein</fullName>
    </submittedName>
</protein>
<evidence type="ECO:0000313" key="1">
    <source>
        <dbReference type="EMBL" id="MDO6123252.1"/>
    </source>
</evidence>
<organism evidence="1 2">
    <name type="scientific">Shinella curvata</name>
    <dbReference type="NCBI Taxonomy" id="1817964"/>
    <lineage>
        <taxon>Bacteria</taxon>
        <taxon>Pseudomonadati</taxon>
        <taxon>Pseudomonadota</taxon>
        <taxon>Alphaproteobacteria</taxon>
        <taxon>Hyphomicrobiales</taxon>
        <taxon>Rhizobiaceae</taxon>
        <taxon>Shinella</taxon>
    </lineage>
</organism>
<sequence length="78" mass="8589">MWGEPITFETATLGKYWTVTSTAEAARALMERWPVTAGPAYEAALRTCLAVMEGKVRPAEARQAFLNAAEEADVFIRP</sequence>
<dbReference type="InterPro" id="IPR010385">
    <property type="entry name" value="DUF982"/>
</dbReference>
<dbReference type="Proteomes" id="UP001177080">
    <property type="component" value="Unassembled WGS sequence"/>
</dbReference>
<reference evidence="1" key="1">
    <citation type="submission" date="2022-04" db="EMBL/GenBank/DDBJ databases">
        <title>Shinella lacus sp. nov., a novel member of the genus Shinella from water.</title>
        <authorList>
            <person name="Deng Y."/>
        </authorList>
    </citation>
    <scope>NUCLEOTIDE SEQUENCE</scope>
    <source>
        <strain evidence="1">JCM 31239</strain>
    </source>
</reference>
<dbReference type="EMBL" id="WHSC02000007">
    <property type="protein sequence ID" value="MDO6123252.1"/>
    <property type="molecule type" value="Genomic_DNA"/>
</dbReference>
<comment type="caution">
    <text evidence="1">The sequence shown here is derived from an EMBL/GenBank/DDBJ whole genome shotgun (WGS) entry which is preliminary data.</text>
</comment>
<dbReference type="Gene3D" id="6.10.250.730">
    <property type="match status" value="1"/>
</dbReference>
<keyword evidence="2" id="KW-1185">Reference proteome</keyword>
<name>A0ABT8XHQ0_9HYPH</name>
<gene>
    <name evidence="1" type="ORF">GB928_018850</name>
</gene>
<proteinExistence type="predicted"/>
<accession>A0ABT8XHQ0</accession>